<feature type="domain" description="GmrSD restriction endonucleases N-terminal" evidence="1">
    <location>
        <begin position="9"/>
        <end position="276"/>
    </location>
</feature>
<dbReference type="EMBL" id="SOCH01000002">
    <property type="protein sequence ID" value="TDU98148.1"/>
    <property type="molecule type" value="Genomic_DNA"/>
</dbReference>
<evidence type="ECO:0000313" key="3">
    <source>
        <dbReference type="Proteomes" id="UP000294882"/>
    </source>
</evidence>
<protein>
    <submittedName>
        <fullName evidence="2">Uncharacterized protein DUF262</fullName>
    </submittedName>
</protein>
<comment type="caution">
    <text evidence="2">The sequence shown here is derived from an EMBL/GenBank/DDBJ whole genome shotgun (WGS) entry which is preliminary data.</text>
</comment>
<gene>
    <name evidence="2" type="ORF">JN03_0172</name>
</gene>
<evidence type="ECO:0000313" key="2">
    <source>
        <dbReference type="EMBL" id="TDU98148.1"/>
    </source>
</evidence>
<proteinExistence type="predicted"/>
<dbReference type="InterPro" id="IPR004919">
    <property type="entry name" value="GmrSD_N"/>
</dbReference>
<evidence type="ECO:0000259" key="1">
    <source>
        <dbReference type="Pfam" id="PF03235"/>
    </source>
</evidence>
<dbReference type="RefSeq" id="WP_036439939.1">
    <property type="nucleotide sequence ID" value="NZ_JAQQZP010000001.1"/>
</dbReference>
<dbReference type="PANTHER" id="PTHR37292">
    <property type="entry name" value="VNG6097C"/>
    <property type="match status" value="1"/>
</dbReference>
<organism evidence="2 3">
    <name type="scientific">Metamycoplasma hyosynoviae</name>
    <dbReference type="NCBI Taxonomy" id="29559"/>
    <lineage>
        <taxon>Bacteria</taxon>
        <taxon>Bacillati</taxon>
        <taxon>Mycoplasmatota</taxon>
        <taxon>Mycoplasmoidales</taxon>
        <taxon>Metamycoplasmataceae</taxon>
        <taxon>Metamycoplasma</taxon>
    </lineage>
</organism>
<dbReference type="AlphaFoldDB" id="A0A063YD96"/>
<name>A0A063YD96_9BACT</name>
<sequence>MSFQMPLTIKEIVDKIENGEYLLPFIARKFIWKTRDIISLFDTLMRGYPIGTFLFWKIPTNNKNEENSYKLNFYKFIKNYVSKSNNEDNQYELGEFENFKEQIAILDGQQRLNSIYIGLKGSYSFINNNRIKNRYLYLNLYKNIYDDDNEYEFEFLSDEQIKNSESKVENNTNKVNTDKNAKDGKKKYWYKVSDILGKRELDIFDYYTEKIKDNEKFNDGEKKFAFNALIRLSEIVNKENVISYYQENTNEIKEIFKIFLRINTEKDNINCSNLIFSFIEQNKNVFDNIEEIEELKENISKLSQELKIKKDTILKTCFTLHDFETVTLTLDNFVDNNKTSIQIILDNWKNIEQAINSTIILVSEFGFDRDSVDTTDIFIPITHYLFKNNLFNLNDITEENKKFIKKWFYLTLLKGMFNREPNSIIKQIRTIINDTSQGEEFPFDKINNHFWGTKNTLRYSETKIKDYLLNLKYGDKPLLRIMRILYPHMIKIFDYQIDHIYPKSMHKDNKNINNICNLQILDGYGNFKKSNVSFIDWIKTVKKDKCEDYKNKNLIPKDADFNDIKDFFEKREKLIFEKLKGELVNE</sequence>
<dbReference type="PANTHER" id="PTHR37292:SF2">
    <property type="entry name" value="DUF262 DOMAIN-CONTAINING PROTEIN"/>
    <property type="match status" value="1"/>
</dbReference>
<dbReference type="Pfam" id="PF03235">
    <property type="entry name" value="GmrSD_N"/>
    <property type="match status" value="1"/>
</dbReference>
<accession>A0A063YD96</accession>
<dbReference type="Proteomes" id="UP000294882">
    <property type="component" value="Unassembled WGS sequence"/>
</dbReference>
<reference evidence="2 3" key="1">
    <citation type="submission" date="2019-03" db="EMBL/GenBank/DDBJ databases">
        <title>Genomic Encyclopedia of Archaeal and Bacterial Type Strains, Phase II (KMG-II): from individual species to whole genera.</title>
        <authorList>
            <person name="Goeker M."/>
        </authorList>
    </citation>
    <scope>NUCLEOTIDE SEQUENCE [LARGE SCALE GENOMIC DNA]</scope>
    <source>
        <strain evidence="2 3">ATCC 25591</strain>
    </source>
</reference>